<sequence length="39" mass="4840">MNFFLYILLHRLQLYTFFSVKESAFLDGLRSTDDMMYRR</sequence>
<evidence type="ECO:0000313" key="1">
    <source>
        <dbReference type="EMBL" id="OLF92687.1"/>
    </source>
</evidence>
<comment type="caution">
    <text evidence="1">The sequence shown here is derived from an EMBL/GenBank/DDBJ whole genome shotgun (WGS) entry which is preliminary data.</text>
</comment>
<dbReference type="AlphaFoldDB" id="A0A7Z0WY11"/>
<accession>A0A7Z0WY11</accession>
<protein>
    <submittedName>
        <fullName evidence="1">Uncharacterized protein</fullName>
    </submittedName>
</protein>
<evidence type="ECO:0000313" key="2">
    <source>
        <dbReference type="Proteomes" id="UP000185604"/>
    </source>
</evidence>
<dbReference type="EMBL" id="LKPO01000016">
    <property type="protein sequence ID" value="OLF92687.1"/>
    <property type="molecule type" value="Genomic_DNA"/>
</dbReference>
<proteinExistence type="predicted"/>
<gene>
    <name evidence="1" type="ORF">B4121_2375</name>
</gene>
<organism evidence="1 2">
    <name type="scientific">Bacillus paralicheniformis</name>
    <dbReference type="NCBI Taxonomy" id="1648923"/>
    <lineage>
        <taxon>Bacteria</taxon>
        <taxon>Bacillati</taxon>
        <taxon>Bacillota</taxon>
        <taxon>Bacilli</taxon>
        <taxon>Bacillales</taxon>
        <taxon>Bacillaceae</taxon>
        <taxon>Bacillus</taxon>
    </lineage>
</organism>
<name>A0A7Z0WY11_9BACI</name>
<reference evidence="1 2" key="1">
    <citation type="journal article" date="2016" name="Front. Microbiol.">
        <title>High-Level Heat Resistance of Spores of Bacillus amyloliquefaciens and Bacillus licheniformis Results from the Presence of a spoVA Operon in a Tn1546 Transposon.</title>
        <authorList>
            <person name="Berendsen E.M."/>
            <person name="Koning R.A."/>
            <person name="Boekhorst J."/>
            <person name="de Jong A."/>
            <person name="Kuipers O.P."/>
            <person name="Wells-Bennik M.H."/>
        </authorList>
    </citation>
    <scope>NUCLEOTIDE SEQUENCE [LARGE SCALE GENOMIC DNA]</scope>
    <source>
        <strain evidence="1 2">B4121</strain>
    </source>
</reference>
<dbReference type="Proteomes" id="UP000185604">
    <property type="component" value="Unassembled WGS sequence"/>
</dbReference>